<keyword evidence="4 6" id="KW-0472">Membrane</keyword>
<evidence type="ECO:0000313" key="8">
    <source>
        <dbReference type="Proteomes" id="UP000308652"/>
    </source>
</evidence>
<feature type="region of interest" description="Disordered" evidence="5">
    <location>
        <begin position="394"/>
        <end position="413"/>
    </location>
</feature>
<keyword evidence="3 6" id="KW-1133">Transmembrane helix</keyword>
<dbReference type="AlphaFoldDB" id="A0A5C3M7C3"/>
<evidence type="ECO:0008006" key="9">
    <source>
        <dbReference type="Google" id="ProtNLM"/>
    </source>
</evidence>
<evidence type="ECO:0000256" key="6">
    <source>
        <dbReference type="SAM" id="Phobius"/>
    </source>
</evidence>
<feature type="compositionally biased region" description="Low complexity" evidence="5">
    <location>
        <begin position="45"/>
        <end position="69"/>
    </location>
</feature>
<feature type="compositionally biased region" description="Polar residues" evidence="5">
    <location>
        <begin position="354"/>
        <end position="370"/>
    </location>
</feature>
<reference evidence="7 8" key="1">
    <citation type="journal article" date="2019" name="Nat. Ecol. Evol.">
        <title>Megaphylogeny resolves global patterns of mushroom evolution.</title>
        <authorList>
            <person name="Varga T."/>
            <person name="Krizsan K."/>
            <person name="Foldi C."/>
            <person name="Dima B."/>
            <person name="Sanchez-Garcia M."/>
            <person name="Sanchez-Ramirez S."/>
            <person name="Szollosi G.J."/>
            <person name="Szarkandi J.G."/>
            <person name="Papp V."/>
            <person name="Albert L."/>
            <person name="Andreopoulos W."/>
            <person name="Angelini C."/>
            <person name="Antonin V."/>
            <person name="Barry K.W."/>
            <person name="Bougher N.L."/>
            <person name="Buchanan P."/>
            <person name="Buyck B."/>
            <person name="Bense V."/>
            <person name="Catcheside P."/>
            <person name="Chovatia M."/>
            <person name="Cooper J."/>
            <person name="Damon W."/>
            <person name="Desjardin D."/>
            <person name="Finy P."/>
            <person name="Geml J."/>
            <person name="Haridas S."/>
            <person name="Hughes K."/>
            <person name="Justo A."/>
            <person name="Karasinski D."/>
            <person name="Kautmanova I."/>
            <person name="Kiss B."/>
            <person name="Kocsube S."/>
            <person name="Kotiranta H."/>
            <person name="LaButti K.M."/>
            <person name="Lechner B.E."/>
            <person name="Liimatainen K."/>
            <person name="Lipzen A."/>
            <person name="Lukacs Z."/>
            <person name="Mihaltcheva S."/>
            <person name="Morgado L.N."/>
            <person name="Niskanen T."/>
            <person name="Noordeloos M.E."/>
            <person name="Ohm R.A."/>
            <person name="Ortiz-Santana B."/>
            <person name="Ovrebo C."/>
            <person name="Racz N."/>
            <person name="Riley R."/>
            <person name="Savchenko A."/>
            <person name="Shiryaev A."/>
            <person name="Soop K."/>
            <person name="Spirin V."/>
            <person name="Szebenyi C."/>
            <person name="Tomsovsky M."/>
            <person name="Tulloss R.E."/>
            <person name="Uehling J."/>
            <person name="Grigoriev I.V."/>
            <person name="Vagvolgyi C."/>
            <person name="Papp T."/>
            <person name="Martin F.M."/>
            <person name="Miettinen O."/>
            <person name="Hibbett D.S."/>
            <person name="Nagy L.G."/>
        </authorList>
    </citation>
    <scope>NUCLEOTIDE SEQUENCE [LARGE SCALE GENOMIC DNA]</scope>
    <source>
        <strain evidence="7 8">CBS 166.37</strain>
    </source>
</reference>
<organism evidence="7 8">
    <name type="scientific">Crucibulum laeve</name>
    <dbReference type="NCBI Taxonomy" id="68775"/>
    <lineage>
        <taxon>Eukaryota</taxon>
        <taxon>Fungi</taxon>
        <taxon>Dikarya</taxon>
        <taxon>Basidiomycota</taxon>
        <taxon>Agaricomycotina</taxon>
        <taxon>Agaricomycetes</taxon>
        <taxon>Agaricomycetidae</taxon>
        <taxon>Agaricales</taxon>
        <taxon>Agaricineae</taxon>
        <taxon>Nidulariaceae</taxon>
        <taxon>Crucibulum</taxon>
    </lineage>
</organism>
<evidence type="ECO:0000256" key="2">
    <source>
        <dbReference type="ARBA" id="ARBA00022692"/>
    </source>
</evidence>
<evidence type="ECO:0000256" key="1">
    <source>
        <dbReference type="ARBA" id="ARBA00004167"/>
    </source>
</evidence>
<feature type="compositionally biased region" description="Polar residues" evidence="5">
    <location>
        <begin position="1"/>
        <end position="24"/>
    </location>
</feature>
<evidence type="ECO:0000256" key="4">
    <source>
        <dbReference type="ARBA" id="ARBA00023136"/>
    </source>
</evidence>
<sequence>MSSSALPSHQQIATLSSTQIQISKPSAVPADTDSMSEVVSAPLATSKPPVKVPTSPSAAISASASSSPAPAAPPPPSAPPSTSVKVSVQATPSNTGNTRPSSQNTSKPVQTNAGGPAASTSRTAFTTTSVQLIRASTTSTSTSTITTSAESTFTSAVPITITNASNGRIVLSTPPLVTILSTSTEPDGSFLTFTHVVANPTGFNSGAAVNTSGFLQNQGAVAGVFVVVGIIAAAIATGLFFLFRRRRRLDRRRRWLAGMQQQRPPSMSGRSNPFADPHDSPVMRAVGDSNNMHWNAGGAGGVLYTDEPVAQEQTSVRGLAGVGTGRYTTRRPAPSDGPFDAPYDRGAIGLALTTNNQRDPVTRSAQSSPSIYPASLPAEDGNNAALWEQIDLNNQQPPKSTMDAPPPRPPRSHLRDTALRAFEYHPMTPPASVSSHAGSKPPSPTTEQIQSKGSPDNVFARRTLLDVRPRPPF</sequence>
<keyword evidence="2 6" id="KW-0812">Transmembrane</keyword>
<evidence type="ECO:0000256" key="3">
    <source>
        <dbReference type="ARBA" id="ARBA00022989"/>
    </source>
</evidence>
<feature type="transmembrane region" description="Helical" evidence="6">
    <location>
        <begin position="220"/>
        <end position="243"/>
    </location>
</feature>
<evidence type="ECO:0000256" key="5">
    <source>
        <dbReference type="SAM" id="MobiDB-lite"/>
    </source>
</evidence>
<feature type="region of interest" description="Disordered" evidence="5">
    <location>
        <begin position="1"/>
        <end position="125"/>
    </location>
</feature>
<keyword evidence="8" id="KW-1185">Reference proteome</keyword>
<proteinExistence type="predicted"/>
<feature type="compositionally biased region" description="Polar residues" evidence="5">
    <location>
        <begin position="84"/>
        <end position="113"/>
    </location>
</feature>
<feature type="compositionally biased region" description="Polar residues" evidence="5">
    <location>
        <begin position="445"/>
        <end position="454"/>
    </location>
</feature>
<evidence type="ECO:0000313" key="7">
    <source>
        <dbReference type="EMBL" id="TFK41190.1"/>
    </source>
</evidence>
<feature type="compositionally biased region" description="Pro residues" evidence="5">
    <location>
        <begin position="70"/>
        <end position="79"/>
    </location>
</feature>
<dbReference type="OrthoDB" id="3250803at2759"/>
<dbReference type="GO" id="GO:0071944">
    <property type="term" value="C:cell periphery"/>
    <property type="evidence" value="ECO:0007669"/>
    <property type="project" value="UniProtKB-ARBA"/>
</dbReference>
<gene>
    <name evidence="7" type="ORF">BDQ12DRAFT_733503</name>
</gene>
<feature type="compositionally biased region" description="Basic and acidic residues" evidence="5">
    <location>
        <begin position="463"/>
        <end position="473"/>
    </location>
</feature>
<protein>
    <recommendedName>
        <fullName evidence="9">REJ domain-containing protein</fullName>
    </recommendedName>
</protein>
<dbReference type="EMBL" id="ML213595">
    <property type="protein sequence ID" value="TFK41190.1"/>
    <property type="molecule type" value="Genomic_DNA"/>
</dbReference>
<feature type="region of interest" description="Disordered" evidence="5">
    <location>
        <begin position="354"/>
        <end position="379"/>
    </location>
</feature>
<dbReference type="PANTHER" id="PTHR15549:SF26">
    <property type="entry name" value="AXIAL BUDDING PATTERN PROTEIN 2-RELATED"/>
    <property type="match status" value="1"/>
</dbReference>
<dbReference type="GO" id="GO:0016020">
    <property type="term" value="C:membrane"/>
    <property type="evidence" value="ECO:0007669"/>
    <property type="project" value="UniProtKB-SubCell"/>
</dbReference>
<comment type="subcellular location">
    <subcellularLocation>
        <location evidence="1">Membrane</location>
        <topology evidence="1">Single-pass membrane protein</topology>
    </subcellularLocation>
</comment>
<dbReference type="Proteomes" id="UP000308652">
    <property type="component" value="Unassembled WGS sequence"/>
</dbReference>
<dbReference type="InterPro" id="IPR051694">
    <property type="entry name" value="Immunoregulatory_rcpt-like"/>
</dbReference>
<accession>A0A5C3M7C3</accession>
<feature type="region of interest" description="Disordered" evidence="5">
    <location>
        <begin position="322"/>
        <end position="341"/>
    </location>
</feature>
<name>A0A5C3M7C3_9AGAR</name>
<feature type="region of interest" description="Disordered" evidence="5">
    <location>
        <begin position="423"/>
        <end position="473"/>
    </location>
</feature>
<dbReference type="PANTHER" id="PTHR15549">
    <property type="entry name" value="PAIRED IMMUNOGLOBULIN-LIKE TYPE 2 RECEPTOR"/>
    <property type="match status" value="1"/>
</dbReference>
<dbReference type="STRING" id="68775.A0A5C3M7C3"/>